<evidence type="ECO:0000313" key="2">
    <source>
        <dbReference type="EMBL" id="MBT1686774.1"/>
    </source>
</evidence>
<evidence type="ECO:0000313" key="3">
    <source>
        <dbReference type="Proteomes" id="UP001319180"/>
    </source>
</evidence>
<dbReference type="RefSeq" id="WP_254090011.1">
    <property type="nucleotide sequence ID" value="NZ_JAHESC010000011.1"/>
</dbReference>
<gene>
    <name evidence="2" type="ORF">KK078_09410</name>
</gene>
<comment type="caution">
    <text evidence="2">The sequence shown here is derived from an EMBL/GenBank/DDBJ whole genome shotgun (WGS) entry which is preliminary data.</text>
</comment>
<proteinExistence type="predicted"/>
<dbReference type="Proteomes" id="UP001319180">
    <property type="component" value="Unassembled WGS sequence"/>
</dbReference>
<dbReference type="Pfam" id="PF19918">
    <property type="entry name" value="bpX2"/>
    <property type="match status" value="1"/>
</dbReference>
<dbReference type="EMBL" id="JAHESC010000011">
    <property type="protein sequence ID" value="MBT1686774.1"/>
    <property type="molecule type" value="Genomic_DNA"/>
</dbReference>
<dbReference type="AlphaFoldDB" id="A0AAP2D7Y3"/>
<sequence length="236" mass="26109">MKEYVFTLRPTDAPALATVRHLPRLQAAGDGTWLWLRIDGPADKAVWQLPAQQRYMADADGVLFPIGHVTPTGKLPTLAWQKLTDFMPVAPPVSALPGVVQARYTVRLVPSSNDHESAALLVPFDVWRDYVVTAPSARLARLCFAVSERHEALILGTPLPPLPGQTCWRQHDLVLPAGFDFEAPFLGALTARRLNPQHDAIIYLDTAGHWQRILHTQFVAASRSAVRHTQTQLSHG</sequence>
<accession>A0AAP2D7Y3</accession>
<evidence type="ECO:0000259" key="1">
    <source>
        <dbReference type="Pfam" id="PF19918"/>
    </source>
</evidence>
<organism evidence="2 3">
    <name type="scientific">Dawidia soli</name>
    <dbReference type="NCBI Taxonomy" id="2782352"/>
    <lineage>
        <taxon>Bacteria</taxon>
        <taxon>Pseudomonadati</taxon>
        <taxon>Bacteroidota</taxon>
        <taxon>Cytophagia</taxon>
        <taxon>Cytophagales</taxon>
        <taxon>Chryseotaleaceae</taxon>
        <taxon>Dawidia</taxon>
    </lineage>
</organism>
<keyword evidence="3" id="KW-1185">Reference proteome</keyword>
<reference evidence="2 3" key="1">
    <citation type="submission" date="2021-05" db="EMBL/GenBank/DDBJ databases">
        <title>A Polyphasic approach of four new species of the genus Ohtaekwangia: Ohtaekwangia histidinii sp. nov., Ohtaekwangia cretensis sp. nov., Ohtaekwangia indiensis sp. nov., Ohtaekwangia reichenbachii sp. nov. from diverse environment.</title>
        <authorList>
            <person name="Octaviana S."/>
        </authorList>
    </citation>
    <scope>NUCLEOTIDE SEQUENCE [LARGE SCALE GENOMIC DNA]</scope>
    <source>
        <strain evidence="2 3">PWU37</strain>
    </source>
</reference>
<dbReference type="InterPro" id="IPR045552">
    <property type="entry name" value="bpX2"/>
</dbReference>
<feature type="domain" description="MoxR-vWA-beta-propeller ternary system" evidence="1">
    <location>
        <begin position="9"/>
        <end position="227"/>
    </location>
</feature>
<protein>
    <recommendedName>
        <fullName evidence="1">MoxR-vWA-beta-propeller ternary system domain-containing protein</fullName>
    </recommendedName>
</protein>
<name>A0AAP2D7Y3_9BACT</name>